<evidence type="ECO:0000313" key="2">
    <source>
        <dbReference type="Proteomes" id="UP000011958"/>
    </source>
</evidence>
<gene>
    <name evidence="1" type="ORF">PNEG_00896</name>
</gene>
<dbReference type="InterPro" id="IPR035899">
    <property type="entry name" value="DBL_dom_sf"/>
</dbReference>
<accession>M7NU06</accession>
<dbReference type="AlphaFoldDB" id="M7NU06"/>
<dbReference type="Gene3D" id="1.20.900.10">
    <property type="entry name" value="Dbl homology (DH) domain"/>
    <property type="match status" value="1"/>
</dbReference>
<dbReference type="RefSeq" id="XP_007872807.1">
    <property type="nucleotide sequence ID" value="XM_007874616.1"/>
</dbReference>
<sequence>MAEINKINPEERLQKELLKIYLFYISGFKDKLRIINQWKISEKGKKYLKFCCLFELHKQLNLIGYSLPVQKMPLYKLLLLPLLKCHDFSIVSSTIRRTSFLQQRIKNKLSFNYMFLFHLHFPAVLNEEVSIVLYNDILIIFNSTYTSIAKTMNVKELQTSHIWKRHDTELHFMYQDLKGI</sequence>
<dbReference type="STRING" id="1069680.M7NU06"/>
<dbReference type="VEuPathDB" id="FungiDB:PNEG_00896"/>
<proteinExistence type="predicted"/>
<keyword evidence="2" id="KW-1185">Reference proteome</keyword>
<reference evidence="2" key="1">
    <citation type="journal article" date="2016" name="Nat. Commun.">
        <title>Genome analysis of three Pneumocystis species reveals adaptation mechanisms to life exclusively in mammalian hosts.</title>
        <authorList>
            <person name="Ma L."/>
            <person name="Chen Z."/>
            <person name="Huang D.W."/>
            <person name="Kutty G."/>
            <person name="Ishihara M."/>
            <person name="Wang H."/>
            <person name="Abouelleil A."/>
            <person name="Bishop L."/>
            <person name="Davey E."/>
            <person name="Deng R."/>
            <person name="Deng X."/>
            <person name="Fan L."/>
            <person name="Fantoni G."/>
            <person name="Fitzgerald M."/>
            <person name="Gogineni E."/>
            <person name="Goldberg J.M."/>
            <person name="Handley G."/>
            <person name="Hu X."/>
            <person name="Huber C."/>
            <person name="Jiao X."/>
            <person name="Jones K."/>
            <person name="Levin J.Z."/>
            <person name="Liu Y."/>
            <person name="Macdonald P."/>
            <person name="Melnikov A."/>
            <person name="Raley C."/>
            <person name="Sassi M."/>
            <person name="Sherman B.T."/>
            <person name="Song X."/>
            <person name="Sykes S."/>
            <person name="Tran B."/>
            <person name="Walsh L."/>
            <person name="Xia Y."/>
            <person name="Yang J."/>
            <person name="Young S."/>
            <person name="Zeng Q."/>
            <person name="Zheng X."/>
            <person name="Stephens R."/>
            <person name="Nusbaum C."/>
            <person name="Birren B.W."/>
            <person name="Azadi P."/>
            <person name="Lempicki R.A."/>
            <person name="Cuomo C.A."/>
            <person name="Kovacs J.A."/>
        </authorList>
    </citation>
    <scope>NUCLEOTIDE SEQUENCE [LARGE SCALE GENOMIC DNA]</scope>
    <source>
        <strain evidence="2">B123</strain>
    </source>
</reference>
<organism evidence="1 2">
    <name type="scientific">Pneumocystis murina (strain B123)</name>
    <name type="common">Mouse pneumocystis pneumonia agent</name>
    <name type="synonym">Pneumocystis carinii f. sp. muris</name>
    <dbReference type="NCBI Taxonomy" id="1069680"/>
    <lineage>
        <taxon>Eukaryota</taxon>
        <taxon>Fungi</taxon>
        <taxon>Dikarya</taxon>
        <taxon>Ascomycota</taxon>
        <taxon>Taphrinomycotina</taxon>
        <taxon>Pneumocystomycetes</taxon>
        <taxon>Pneumocystaceae</taxon>
        <taxon>Pneumocystis</taxon>
    </lineage>
</organism>
<protein>
    <submittedName>
        <fullName evidence="1">Uncharacterized protein</fullName>
    </submittedName>
</protein>
<dbReference type="SUPFAM" id="SSF48065">
    <property type="entry name" value="DBL homology domain (DH-domain)"/>
    <property type="match status" value="1"/>
</dbReference>
<dbReference type="EMBL" id="AFWA02000003">
    <property type="protein sequence ID" value="EMR10747.1"/>
    <property type="molecule type" value="Genomic_DNA"/>
</dbReference>
<name>M7NU06_PNEMU</name>
<dbReference type="GeneID" id="19894594"/>
<dbReference type="GO" id="GO:0005085">
    <property type="term" value="F:guanyl-nucleotide exchange factor activity"/>
    <property type="evidence" value="ECO:0007669"/>
    <property type="project" value="UniProtKB-ARBA"/>
</dbReference>
<dbReference type="OrthoDB" id="660555at2759"/>
<dbReference type="Proteomes" id="UP000011958">
    <property type="component" value="Unassembled WGS sequence"/>
</dbReference>
<comment type="caution">
    <text evidence="1">The sequence shown here is derived from an EMBL/GenBank/DDBJ whole genome shotgun (WGS) entry which is preliminary data.</text>
</comment>
<evidence type="ECO:0000313" key="1">
    <source>
        <dbReference type="EMBL" id="EMR10747.1"/>
    </source>
</evidence>
<dbReference type="HOGENOM" id="CLU_1496847_0_0_1"/>